<evidence type="ECO:0000313" key="3">
    <source>
        <dbReference type="EMBL" id="KIJ05781.1"/>
    </source>
</evidence>
<reference evidence="4" key="2">
    <citation type="submission" date="2015-01" db="EMBL/GenBank/DDBJ databases">
        <title>Evolutionary Origins and Diversification of the Mycorrhizal Mutualists.</title>
        <authorList>
            <consortium name="DOE Joint Genome Institute"/>
            <consortium name="Mycorrhizal Genomics Consortium"/>
            <person name="Kohler A."/>
            <person name="Kuo A."/>
            <person name="Nagy L.G."/>
            <person name="Floudas D."/>
            <person name="Copeland A."/>
            <person name="Barry K.W."/>
            <person name="Cichocki N."/>
            <person name="Veneault-Fourrey C."/>
            <person name="LaButti K."/>
            <person name="Lindquist E.A."/>
            <person name="Lipzen A."/>
            <person name="Lundell T."/>
            <person name="Morin E."/>
            <person name="Murat C."/>
            <person name="Riley R."/>
            <person name="Ohm R."/>
            <person name="Sun H."/>
            <person name="Tunlid A."/>
            <person name="Henrissat B."/>
            <person name="Grigoriev I.V."/>
            <person name="Hibbett D.S."/>
            <person name="Martin F."/>
        </authorList>
    </citation>
    <scope>NUCLEOTIDE SEQUENCE [LARGE SCALE GENOMIC DNA]</scope>
    <source>
        <strain evidence="4">ATCC 200175</strain>
    </source>
</reference>
<keyword evidence="2" id="KW-1133">Transmembrane helix</keyword>
<feature type="region of interest" description="Disordered" evidence="1">
    <location>
        <begin position="310"/>
        <end position="329"/>
    </location>
</feature>
<protein>
    <recommendedName>
        <fullName evidence="5">Transmembrane protein</fullName>
    </recommendedName>
</protein>
<name>A0A0C9TEV6_PAXIN</name>
<proteinExistence type="predicted"/>
<gene>
    <name evidence="3" type="ORF">PAXINDRAFT_103636</name>
</gene>
<accession>A0A0C9TEV6</accession>
<dbReference type="EMBL" id="KN820720">
    <property type="protein sequence ID" value="KIJ05781.1"/>
    <property type="molecule type" value="Genomic_DNA"/>
</dbReference>
<keyword evidence="4" id="KW-1185">Reference proteome</keyword>
<feature type="compositionally biased region" description="Polar residues" evidence="1">
    <location>
        <begin position="213"/>
        <end position="224"/>
    </location>
</feature>
<evidence type="ECO:0000256" key="2">
    <source>
        <dbReference type="SAM" id="Phobius"/>
    </source>
</evidence>
<feature type="compositionally biased region" description="Basic and acidic residues" evidence="1">
    <location>
        <begin position="313"/>
        <end position="329"/>
    </location>
</feature>
<evidence type="ECO:0000313" key="4">
    <source>
        <dbReference type="Proteomes" id="UP000053647"/>
    </source>
</evidence>
<feature type="region of interest" description="Disordered" evidence="1">
    <location>
        <begin position="171"/>
        <end position="224"/>
    </location>
</feature>
<dbReference type="OrthoDB" id="2664448at2759"/>
<sequence>MRSSFKEYQLSPRLAAGVAGTSTWCKSPAANAIDPTPSKSASGLPCFKSSITGNSLPSILFSAFVAFGRFIEIPLPTTCTSMAPQAAAATSATMAHPSATSAPTGSNTSHKPFVPIGFLIFLSLCLAYTFSYLLYRYIMAYRRGSQGDTPDSPDRGVSKFMNGARLTLNFGNHGNRVGPGTENEAKTPGSDYCEQKSVADTSHRTLPALPDNPMSSPEATSTPIINRTPSFIVRSGTQLEESQVRVPAPFQAPPTFPQRVAAKVKSLSKDRAEAIASDPKLAPVQGPLRPLSMHPSPTRKTRMSVLFGFGRKNANDNDPEKDLEARLAV</sequence>
<evidence type="ECO:0008006" key="5">
    <source>
        <dbReference type="Google" id="ProtNLM"/>
    </source>
</evidence>
<organism evidence="3 4">
    <name type="scientific">Paxillus involutus ATCC 200175</name>
    <dbReference type="NCBI Taxonomy" id="664439"/>
    <lineage>
        <taxon>Eukaryota</taxon>
        <taxon>Fungi</taxon>
        <taxon>Dikarya</taxon>
        <taxon>Basidiomycota</taxon>
        <taxon>Agaricomycotina</taxon>
        <taxon>Agaricomycetes</taxon>
        <taxon>Agaricomycetidae</taxon>
        <taxon>Boletales</taxon>
        <taxon>Paxilineae</taxon>
        <taxon>Paxillaceae</taxon>
        <taxon>Paxillus</taxon>
    </lineage>
</organism>
<feature type="transmembrane region" description="Helical" evidence="2">
    <location>
        <begin position="113"/>
        <end position="135"/>
    </location>
</feature>
<dbReference type="AlphaFoldDB" id="A0A0C9TEV6"/>
<reference evidence="3 4" key="1">
    <citation type="submission" date="2014-06" db="EMBL/GenBank/DDBJ databases">
        <authorList>
            <consortium name="DOE Joint Genome Institute"/>
            <person name="Kuo A."/>
            <person name="Kohler A."/>
            <person name="Nagy L.G."/>
            <person name="Floudas D."/>
            <person name="Copeland A."/>
            <person name="Barry K.W."/>
            <person name="Cichocki N."/>
            <person name="Veneault-Fourrey C."/>
            <person name="LaButti K."/>
            <person name="Lindquist E.A."/>
            <person name="Lipzen A."/>
            <person name="Lundell T."/>
            <person name="Morin E."/>
            <person name="Murat C."/>
            <person name="Sun H."/>
            <person name="Tunlid A."/>
            <person name="Henrissat B."/>
            <person name="Grigoriev I.V."/>
            <person name="Hibbett D.S."/>
            <person name="Martin F."/>
            <person name="Nordberg H.P."/>
            <person name="Cantor M.N."/>
            <person name="Hua S.X."/>
        </authorList>
    </citation>
    <scope>NUCLEOTIDE SEQUENCE [LARGE SCALE GENOMIC DNA]</scope>
    <source>
        <strain evidence="3 4">ATCC 200175</strain>
    </source>
</reference>
<keyword evidence="2" id="KW-0472">Membrane</keyword>
<keyword evidence="2" id="KW-0812">Transmembrane</keyword>
<evidence type="ECO:0000256" key="1">
    <source>
        <dbReference type="SAM" id="MobiDB-lite"/>
    </source>
</evidence>
<dbReference type="HOGENOM" id="CLU_073130_0_0_1"/>
<dbReference type="Proteomes" id="UP000053647">
    <property type="component" value="Unassembled WGS sequence"/>
</dbReference>